<dbReference type="PANTHER" id="PTHR33164">
    <property type="entry name" value="TRANSCRIPTIONAL REGULATOR, MARR FAMILY"/>
    <property type="match status" value="1"/>
</dbReference>
<feature type="domain" description="HTH marR-type" evidence="1">
    <location>
        <begin position="19"/>
        <end position="155"/>
    </location>
</feature>
<dbReference type="PANTHER" id="PTHR33164:SF99">
    <property type="entry name" value="MARR FAMILY REGULATORY PROTEIN"/>
    <property type="match status" value="1"/>
</dbReference>
<dbReference type="Proteomes" id="UP000660339">
    <property type="component" value="Unassembled WGS sequence"/>
</dbReference>
<accession>A0A8J3L9K4</accession>
<dbReference type="Pfam" id="PF12802">
    <property type="entry name" value="MarR_2"/>
    <property type="match status" value="1"/>
</dbReference>
<dbReference type="InterPro" id="IPR000835">
    <property type="entry name" value="HTH_MarR-typ"/>
</dbReference>
<dbReference type="RefSeq" id="WP_166378251.1">
    <property type="nucleotide sequence ID" value="NZ_BAAATT010000007.1"/>
</dbReference>
<dbReference type="GO" id="GO:0006950">
    <property type="term" value="P:response to stress"/>
    <property type="evidence" value="ECO:0007669"/>
    <property type="project" value="TreeGrafter"/>
</dbReference>
<dbReference type="SUPFAM" id="SSF46785">
    <property type="entry name" value="Winged helix' DNA-binding domain"/>
    <property type="match status" value="1"/>
</dbReference>
<dbReference type="PROSITE" id="PS50995">
    <property type="entry name" value="HTH_MARR_2"/>
    <property type="match status" value="1"/>
</dbReference>
<evidence type="ECO:0000313" key="2">
    <source>
        <dbReference type="EMBL" id="GIG14750.1"/>
    </source>
</evidence>
<protein>
    <recommendedName>
        <fullName evidence="1">HTH marR-type domain-containing protein</fullName>
    </recommendedName>
</protein>
<dbReference type="EMBL" id="BONJ01000016">
    <property type="protein sequence ID" value="GIG14750.1"/>
    <property type="molecule type" value="Genomic_DNA"/>
</dbReference>
<gene>
    <name evidence="2" type="ORF">Cme02nite_30820</name>
</gene>
<organism evidence="2 3">
    <name type="scientific">Catellatospora methionotrophica</name>
    <dbReference type="NCBI Taxonomy" id="121620"/>
    <lineage>
        <taxon>Bacteria</taxon>
        <taxon>Bacillati</taxon>
        <taxon>Actinomycetota</taxon>
        <taxon>Actinomycetes</taxon>
        <taxon>Micromonosporales</taxon>
        <taxon>Micromonosporaceae</taxon>
        <taxon>Catellatospora</taxon>
    </lineage>
</organism>
<dbReference type="Gene3D" id="1.10.10.10">
    <property type="entry name" value="Winged helix-like DNA-binding domain superfamily/Winged helix DNA-binding domain"/>
    <property type="match status" value="1"/>
</dbReference>
<comment type="caution">
    <text evidence="2">The sequence shown here is derived from an EMBL/GenBank/DDBJ whole genome shotgun (WGS) entry which is preliminary data.</text>
</comment>
<dbReference type="InterPro" id="IPR036388">
    <property type="entry name" value="WH-like_DNA-bd_sf"/>
</dbReference>
<evidence type="ECO:0000313" key="3">
    <source>
        <dbReference type="Proteomes" id="UP000660339"/>
    </source>
</evidence>
<dbReference type="SMART" id="SM00347">
    <property type="entry name" value="HTH_MARR"/>
    <property type="match status" value="1"/>
</dbReference>
<dbReference type="GO" id="GO:0003700">
    <property type="term" value="F:DNA-binding transcription factor activity"/>
    <property type="evidence" value="ECO:0007669"/>
    <property type="project" value="InterPro"/>
</dbReference>
<evidence type="ECO:0000259" key="1">
    <source>
        <dbReference type="PROSITE" id="PS50995"/>
    </source>
</evidence>
<dbReference type="AlphaFoldDB" id="A0A8J3L9K4"/>
<dbReference type="InterPro" id="IPR039422">
    <property type="entry name" value="MarR/SlyA-like"/>
</dbReference>
<sequence length="175" mass="19751">MTQNTPRPRRTRQLPTTEQLRIWRDFIETADALRAELTARLQSESSLSSGDYAVLLALSEAEGQRMRSSELAAHIDWERSRLSHHLGRMERRELIRREECAADSRGAEIVLTPTGLQAFRASTVPHLRAIRELFVDPLTEQELIAAGDLATTLRAQLGTVGRRRNPTTPPTTTRT</sequence>
<proteinExistence type="predicted"/>
<reference evidence="2" key="1">
    <citation type="submission" date="2021-01" db="EMBL/GenBank/DDBJ databases">
        <title>Whole genome shotgun sequence of Catellatospora methionotrophica NBRC 14553.</title>
        <authorList>
            <person name="Komaki H."/>
            <person name="Tamura T."/>
        </authorList>
    </citation>
    <scope>NUCLEOTIDE SEQUENCE</scope>
    <source>
        <strain evidence="2">NBRC 14553</strain>
    </source>
</reference>
<dbReference type="InterPro" id="IPR036390">
    <property type="entry name" value="WH_DNA-bd_sf"/>
</dbReference>
<keyword evidence="3" id="KW-1185">Reference proteome</keyword>
<name>A0A8J3L9K4_9ACTN</name>